<dbReference type="EMBL" id="LSYV01000032">
    <property type="protein sequence ID" value="KXZ47983.1"/>
    <property type="molecule type" value="Genomic_DNA"/>
</dbReference>
<evidence type="ECO:0000313" key="3">
    <source>
        <dbReference type="Proteomes" id="UP000075714"/>
    </source>
</evidence>
<comment type="caution">
    <text evidence="2">The sequence shown here is derived from an EMBL/GenBank/DDBJ whole genome shotgun (WGS) entry which is preliminary data.</text>
</comment>
<accession>A0A150GDY2</accession>
<evidence type="ECO:0000256" key="1">
    <source>
        <dbReference type="SAM" id="MobiDB-lite"/>
    </source>
</evidence>
<feature type="compositionally biased region" description="Low complexity" evidence="1">
    <location>
        <begin position="12"/>
        <end position="22"/>
    </location>
</feature>
<proteinExistence type="predicted"/>
<dbReference type="AlphaFoldDB" id="A0A150GDY2"/>
<reference evidence="3" key="1">
    <citation type="journal article" date="2016" name="Nat. Commun.">
        <title>The Gonium pectorale genome demonstrates co-option of cell cycle regulation during the evolution of multicellularity.</title>
        <authorList>
            <person name="Hanschen E.R."/>
            <person name="Marriage T.N."/>
            <person name="Ferris P.J."/>
            <person name="Hamaji T."/>
            <person name="Toyoda A."/>
            <person name="Fujiyama A."/>
            <person name="Neme R."/>
            <person name="Noguchi H."/>
            <person name="Minakuchi Y."/>
            <person name="Suzuki M."/>
            <person name="Kawai-Toyooka H."/>
            <person name="Smith D.R."/>
            <person name="Sparks H."/>
            <person name="Anderson J."/>
            <person name="Bakaric R."/>
            <person name="Luria V."/>
            <person name="Karger A."/>
            <person name="Kirschner M.W."/>
            <person name="Durand P.M."/>
            <person name="Michod R.E."/>
            <person name="Nozaki H."/>
            <person name="Olson B.J."/>
        </authorList>
    </citation>
    <scope>NUCLEOTIDE SEQUENCE [LARGE SCALE GENOMIC DNA]</scope>
    <source>
        <strain evidence="3">NIES-2863</strain>
    </source>
</reference>
<evidence type="ECO:0000313" key="2">
    <source>
        <dbReference type="EMBL" id="KXZ47983.1"/>
    </source>
</evidence>
<dbReference type="Proteomes" id="UP000075714">
    <property type="component" value="Unassembled WGS sequence"/>
</dbReference>
<sequence>MPSPSMEEAEAAELAAAGSRGVAAGGVGGGAEPLMEEAPTTNSRRNSHNGLFARSPDAAAAAAAAAGFASLKVPTLPDTPGDGSPGPLATAAAVAGVGAAAAGSVGVGAAGGRLDAVPGEGGGGDDRASKGFFARLFGAKAFGGAGGGAGSAGGEGDPGLYRPPSHNLPTLAQLDEESAAAVAAAAAATERRLHAMYHAAQGPTYGDEKIGPVDNIQLQREMRRRAMLEAMKNSAWVSFKKDGQQQ</sequence>
<keyword evidence="3" id="KW-1185">Reference proteome</keyword>
<protein>
    <submittedName>
        <fullName evidence="2">Uncharacterized protein</fullName>
    </submittedName>
</protein>
<feature type="region of interest" description="Disordered" evidence="1">
    <location>
        <begin position="1"/>
        <end position="48"/>
    </location>
</feature>
<organism evidence="2 3">
    <name type="scientific">Gonium pectorale</name>
    <name type="common">Green alga</name>
    <dbReference type="NCBI Taxonomy" id="33097"/>
    <lineage>
        <taxon>Eukaryota</taxon>
        <taxon>Viridiplantae</taxon>
        <taxon>Chlorophyta</taxon>
        <taxon>core chlorophytes</taxon>
        <taxon>Chlorophyceae</taxon>
        <taxon>CS clade</taxon>
        <taxon>Chlamydomonadales</taxon>
        <taxon>Volvocaceae</taxon>
        <taxon>Gonium</taxon>
    </lineage>
</organism>
<name>A0A150GDY2_GONPE</name>
<gene>
    <name evidence="2" type="ORF">GPECTOR_31g345</name>
</gene>